<sequence length="312" mass="34851">MSEIKPEGPAAADEQDWAAAKAFFDSLKTKVPRPPKPQFAVTIAVSSRTLFNMVAERKIYEEEGLEKYVAFQVEHEDEPLSPGPAFPFVKSGWGKLVPCAYNDPHGEAYPQAEQGGGNYQNKLHQGRASKQTRMGSKSVKELLEERFRAKLKFSQFLDEVTSNVLDPNCLQAFGKLQSPSGVFITNSDQLEEEVESWRLHDSMALQQNLLSELEVPEAKNATDWQQKKYLETDIDAVSWDAGPQDVKIKQEQLEIDETSVIPPPLQFSQGFKRKIPSPDFCCDIPRAPHRSASLPRGINMVSGESCLIRGGL</sequence>
<dbReference type="GO" id="GO:0000166">
    <property type="term" value="F:nucleotide binding"/>
    <property type="evidence" value="ECO:0007669"/>
    <property type="project" value="InterPro"/>
</dbReference>
<dbReference type="PANTHER" id="PTHR31367">
    <property type="entry name" value="CYTOSOLIC 5'-NUCLEOTIDASE 1 FAMILY MEMBER"/>
    <property type="match status" value="1"/>
</dbReference>
<dbReference type="Ensembl" id="ENSOSIT00000010264.1">
    <property type="protein sequence ID" value="ENSOSIP00000009634.1"/>
    <property type="gene ID" value="ENSOSIG00000006080.1"/>
</dbReference>
<name>A0A8C7X9M7_9TELE</name>
<reference evidence="1" key="1">
    <citation type="submission" date="2025-08" db="UniProtKB">
        <authorList>
            <consortium name="Ensembl"/>
        </authorList>
    </citation>
    <scope>IDENTIFICATION</scope>
</reference>
<proteinExistence type="predicted"/>
<reference evidence="1" key="2">
    <citation type="submission" date="2025-09" db="UniProtKB">
        <authorList>
            <consortium name="Ensembl"/>
        </authorList>
    </citation>
    <scope>IDENTIFICATION</scope>
</reference>
<dbReference type="PANTHER" id="PTHR31367:SF0">
    <property type="entry name" value="CYTOSOLIC 5'-NUCLEOTIDASE 1B"/>
    <property type="match status" value="1"/>
</dbReference>
<dbReference type="GeneTree" id="ENSGT00390000017767"/>
<dbReference type="GO" id="GO:0009117">
    <property type="term" value="P:nucleotide metabolic process"/>
    <property type="evidence" value="ECO:0007669"/>
    <property type="project" value="InterPro"/>
</dbReference>
<dbReference type="GO" id="GO:0008253">
    <property type="term" value="F:5'-nucleotidase activity"/>
    <property type="evidence" value="ECO:0007669"/>
    <property type="project" value="InterPro"/>
</dbReference>
<evidence type="ECO:0000313" key="2">
    <source>
        <dbReference type="Proteomes" id="UP000694383"/>
    </source>
</evidence>
<dbReference type="GO" id="GO:0005829">
    <property type="term" value="C:cytosol"/>
    <property type="evidence" value="ECO:0007669"/>
    <property type="project" value="TreeGrafter"/>
</dbReference>
<dbReference type="Pfam" id="PF06189">
    <property type="entry name" value="5-nucleotidase"/>
    <property type="match status" value="1"/>
</dbReference>
<dbReference type="AlphaFoldDB" id="A0A8C7X9M7"/>
<accession>A0A8C7X9M7</accession>
<evidence type="ECO:0000313" key="1">
    <source>
        <dbReference type="Ensembl" id="ENSOSIP00000009634.1"/>
    </source>
</evidence>
<keyword evidence="2" id="KW-1185">Reference proteome</keyword>
<dbReference type="GO" id="GO:0000287">
    <property type="term" value="F:magnesium ion binding"/>
    <property type="evidence" value="ECO:0007669"/>
    <property type="project" value="InterPro"/>
</dbReference>
<dbReference type="GO" id="GO:0046085">
    <property type="term" value="P:adenosine metabolic process"/>
    <property type="evidence" value="ECO:0007669"/>
    <property type="project" value="TreeGrafter"/>
</dbReference>
<organism evidence="1 2">
    <name type="scientific">Oryzias sinensis</name>
    <name type="common">Chinese medaka</name>
    <dbReference type="NCBI Taxonomy" id="183150"/>
    <lineage>
        <taxon>Eukaryota</taxon>
        <taxon>Metazoa</taxon>
        <taxon>Chordata</taxon>
        <taxon>Craniata</taxon>
        <taxon>Vertebrata</taxon>
        <taxon>Euteleostomi</taxon>
        <taxon>Actinopterygii</taxon>
        <taxon>Neopterygii</taxon>
        <taxon>Teleostei</taxon>
        <taxon>Neoteleostei</taxon>
        <taxon>Acanthomorphata</taxon>
        <taxon>Ovalentaria</taxon>
        <taxon>Atherinomorphae</taxon>
        <taxon>Beloniformes</taxon>
        <taxon>Adrianichthyidae</taxon>
        <taxon>Oryziinae</taxon>
        <taxon>Oryzias</taxon>
    </lineage>
</organism>
<dbReference type="InterPro" id="IPR010394">
    <property type="entry name" value="5-nucleotidase"/>
</dbReference>
<protein>
    <submittedName>
        <fullName evidence="1">5'-nucleotidase, cytosolic IB b</fullName>
    </submittedName>
</protein>
<dbReference type="Proteomes" id="UP000694383">
    <property type="component" value="Unplaced"/>
</dbReference>